<dbReference type="GO" id="GO:0004521">
    <property type="term" value="F:RNA endonuclease activity"/>
    <property type="evidence" value="ECO:0007669"/>
    <property type="project" value="UniProtKB-UniRule"/>
</dbReference>
<keyword evidence="1 5" id="KW-0540">Nuclease</keyword>
<proteinExistence type="inferred from homology"/>
<accession>A0A1G2Q417</accession>
<dbReference type="GO" id="GO:0016787">
    <property type="term" value="F:hydrolase activity"/>
    <property type="evidence" value="ECO:0007669"/>
    <property type="project" value="UniProtKB-KW"/>
</dbReference>
<dbReference type="EMBL" id="MHTC01000019">
    <property type="protein sequence ID" value="OHA55308.1"/>
    <property type="molecule type" value="Genomic_DNA"/>
</dbReference>
<dbReference type="Pfam" id="PF12072">
    <property type="entry name" value="RNase_Y_N"/>
    <property type="match status" value="1"/>
</dbReference>
<dbReference type="EC" id="3.1.-.-" evidence="5 6"/>
<dbReference type="InterPro" id="IPR003607">
    <property type="entry name" value="HD/PDEase_dom"/>
</dbReference>
<evidence type="ECO:0000256" key="3">
    <source>
        <dbReference type="ARBA" id="ARBA00022801"/>
    </source>
</evidence>
<evidence type="ECO:0000256" key="4">
    <source>
        <dbReference type="ARBA" id="ARBA00022884"/>
    </source>
</evidence>
<evidence type="ECO:0000313" key="10">
    <source>
        <dbReference type="Proteomes" id="UP000177575"/>
    </source>
</evidence>
<dbReference type="CDD" id="cd22431">
    <property type="entry name" value="KH-I_RNaseY"/>
    <property type="match status" value="1"/>
</dbReference>
<sequence>MGENLIPVAFLAAGLAVGIAGGYVLRKLLAVKSKDMAEAQAMSIINEAKNEEKDILIKAKEQSLKLIEEAKQEESDRRKELQHLQERLEKREATFDQKLLDLESEKQRAEEERLKFEGVREEIKKIREDQLAKLEKIAGLSQEDAKKVLVDYIEEKNKEDLTVRIRKLEEGSTSEVERRARTMLAGVMERIASSHAIETTTSVVNLPSDDMKGRIIGKEGRNIKAIEQLTGVEIIVDETPGAIVLSGFNPIRRHVAKKALETLLQDGRIHPGRIEEAIEKAKREMTEDIKKAGEEAAYEVGVAGLDPKLIQLLGRLKFRTSYGQNVLQHSKEVALISKLLAEELGANVTVAVKGGLLHDIGKAVDHEIQGSHPEIGYDIMKKFGLPEEIAYLAIAHHEDNPKTLEGVITKVADAVSGARPGARKDTYENYLQRLQELEDVATGFEGVEKAYAIQAGREVRVFVRPGEIDDFQAVKMARSIADKIEQELKYPGEIKVNVIRETRIIEYAR</sequence>
<feature type="domain" description="HD" evidence="8">
    <location>
        <begin position="326"/>
        <end position="418"/>
    </location>
</feature>
<dbReference type="PANTHER" id="PTHR12826:SF15">
    <property type="entry name" value="RIBONUCLEASE Y"/>
    <property type="match status" value="1"/>
</dbReference>
<comment type="caution">
    <text evidence="9">The sequence shown here is derived from an EMBL/GenBank/DDBJ whole genome shotgun (WGS) entry which is preliminary data.</text>
</comment>
<protein>
    <recommendedName>
        <fullName evidence="5 6">Ribonuclease Y</fullName>
        <shortName evidence="5">RNase Y</shortName>
        <ecNumber evidence="5 6">3.1.-.-</ecNumber>
    </recommendedName>
</protein>
<dbReference type="NCBIfam" id="TIGR00277">
    <property type="entry name" value="HDIG"/>
    <property type="match status" value="1"/>
</dbReference>
<keyword evidence="3 5" id="KW-0378">Hydrolase</keyword>
<evidence type="ECO:0000256" key="7">
    <source>
        <dbReference type="SAM" id="Coils"/>
    </source>
</evidence>
<dbReference type="Proteomes" id="UP000177575">
    <property type="component" value="Unassembled WGS sequence"/>
</dbReference>
<evidence type="ECO:0000256" key="6">
    <source>
        <dbReference type="NCBIfam" id="TIGR03319"/>
    </source>
</evidence>
<dbReference type="NCBIfam" id="TIGR03319">
    <property type="entry name" value="RNase_Y"/>
    <property type="match status" value="1"/>
</dbReference>
<comment type="function">
    <text evidence="5">Endoribonuclease that initiates mRNA decay.</text>
</comment>
<dbReference type="GO" id="GO:0003723">
    <property type="term" value="F:RNA binding"/>
    <property type="evidence" value="ECO:0007669"/>
    <property type="project" value="UniProtKB-UniRule"/>
</dbReference>
<keyword evidence="5" id="KW-1133">Transmembrane helix</keyword>
<dbReference type="HAMAP" id="MF_00335">
    <property type="entry name" value="RNase_Y"/>
    <property type="match status" value="1"/>
</dbReference>
<evidence type="ECO:0000256" key="2">
    <source>
        <dbReference type="ARBA" id="ARBA00022759"/>
    </source>
</evidence>
<dbReference type="PANTHER" id="PTHR12826">
    <property type="entry name" value="RIBONUCLEASE Y"/>
    <property type="match status" value="1"/>
</dbReference>
<evidence type="ECO:0000259" key="8">
    <source>
        <dbReference type="PROSITE" id="PS51831"/>
    </source>
</evidence>
<dbReference type="InterPro" id="IPR004087">
    <property type="entry name" value="KH_dom"/>
</dbReference>
<comment type="subcellular location">
    <subcellularLocation>
        <location evidence="5">Cell membrane</location>
        <topology evidence="5">Single-pass membrane protein</topology>
    </subcellularLocation>
</comment>
<keyword evidence="5" id="KW-1003">Cell membrane</keyword>
<evidence type="ECO:0000256" key="1">
    <source>
        <dbReference type="ARBA" id="ARBA00022722"/>
    </source>
</evidence>
<organism evidence="9 10">
    <name type="scientific">Candidatus Veblenbacteria bacterium RIFOXYB1_FULL_43_13</name>
    <dbReference type="NCBI Taxonomy" id="1802426"/>
    <lineage>
        <taxon>Bacteria</taxon>
        <taxon>Candidatus Vebleniibacteriota</taxon>
    </lineage>
</organism>
<dbReference type="InterPro" id="IPR004088">
    <property type="entry name" value="KH_dom_type_1"/>
</dbReference>
<dbReference type="GO" id="GO:0006402">
    <property type="term" value="P:mRNA catabolic process"/>
    <property type="evidence" value="ECO:0007669"/>
    <property type="project" value="UniProtKB-UniRule"/>
</dbReference>
<keyword evidence="7" id="KW-0175">Coiled coil</keyword>
<evidence type="ECO:0000256" key="5">
    <source>
        <dbReference type="HAMAP-Rule" id="MF_00335"/>
    </source>
</evidence>
<dbReference type="SUPFAM" id="SSF109604">
    <property type="entry name" value="HD-domain/PDEase-like"/>
    <property type="match status" value="1"/>
</dbReference>
<keyword evidence="5" id="KW-0472">Membrane</keyword>
<dbReference type="Pfam" id="PF01966">
    <property type="entry name" value="HD"/>
    <property type="match status" value="1"/>
</dbReference>
<name>A0A1G2Q417_9BACT</name>
<dbReference type="PROSITE" id="PS51831">
    <property type="entry name" value="HD"/>
    <property type="match status" value="1"/>
</dbReference>
<dbReference type="GO" id="GO:0005886">
    <property type="term" value="C:plasma membrane"/>
    <property type="evidence" value="ECO:0007669"/>
    <property type="project" value="UniProtKB-SubCell"/>
</dbReference>
<comment type="similarity">
    <text evidence="5">Belongs to the RNase Y family.</text>
</comment>
<keyword evidence="4 5" id="KW-0694">RNA-binding</keyword>
<dbReference type="AlphaFoldDB" id="A0A1G2Q417"/>
<dbReference type="InterPro" id="IPR006675">
    <property type="entry name" value="HDIG_dom"/>
</dbReference>
<dbReference type="InterPro" id="IPR006674">
    <property type="entry name" value="HD_domain"/>
</dbReference>
<dbReference type="InterPro" id="IPR036612">
    <property type="entry name" value="KH_dom_type_1_sf"/>
</dbReference>
<dbReference type="Pfam" id="PF00013">
    <property type="entry name" value="KH_1"/>
    <property type="match status" value="1"/>
</dbReference>
<dbReference type="SUPFAM" id="SSF54791">
    <property type="entry name" value="Eukaryotic type KH-domain (KH-domain type I)"/>
    <property type="match status" value="1"/>
</dbReference>
<gene>
    <name evidence="5" type="primary">rny</name>
    <name evidence="9" type="ORF">A2388_00305</name>
</gene>
<dbReference type="PROSITE" id="PS50084">
    <property type="entry name" value="KH_TYPE_1"/>
    <property type="match status" value="1"/>
</dbReference>
<reference evidence="9 10" key="1">
    <citation type="journal article" date="2016" name="Nat. Commun.">
        <title>Thousands of microbial genomes shed light on interconnected biogeochemical processes in an aquifer system.</title>
        <authorList>
            <person name="Anantharaman K."/>
            <person name="Brown C.T."/>
            <person name="Hug L.A."/>
            <person name="Sharon I."/>
            <person name="Castelle C.J."/>
            <person name="Probst A.J."/>
            <person name="Thomas B.C."/>
            <person name="Singh A."/>
            <person name="Wilkins M.J."/>
            <person name="Karaoz U."/>
            <person name="Brodie E.L."/>
            <person name="Williams K.H."/>
            <person name="Hubbard S.S."/>
            <person name="Banfield J.F."/>
        </authorList>
    </citation>
    <scope>NUCLEOTIDE SEQUENCE [LARGE SCALE GENOMIC DNA]</scope>
</reference>
<dbReference type="CDD" id="cd00077">
    <property type="entry name" value="HDc"/>
    <property type="match status" value="1"/>
</dbReference>
<feature type="coiled-coil region" evidence="7">
    <location>
        <begin position="34"/>
        <end position="129"/>
    </location>
</feature>
<dbReference type="SMART" id="SM00471">
    <property type="entry name" value="HDc"/>
    <property type="match status" value="1"/>
</dbReference>
<dbReference type="Gene3D" id="1.10.3210.10">
    <property type="entry name" value="Hypothetical protein af1432"/>
    <property type="match status" value="1"/>
</dbReference>
<dbReference type="InterPro" id="IPR017705">
    <property type="entry name" value="Ribonuclease_Y"/>
</dbReference>
<keyword evidence="2 5" id="KW-0255">Endonuclease</keyword>
<dbReference type="InterPro" id="IPR022711">
    <property type="entry name" value="RNase_Y_N"/>
</dbReference>
<dbReference type="Gene3D" id="3.30.1370.10">
    <property type="entry name" value="K Homology domain, type 1"/>
    <property type="match status" value="1"/>
</dbReference>
<dbReference type="SMART" id="SM00322">
    <property type="entry name" value="KH"/>
    <property type="match status" value="1"/>
</dbReference>
<evidence type="ECO:0000313" key="9">
    <source>
        <dbReference type="EMBL" id="OHA55308.1"/>
    </source>
</evidence>
<feature type="transmembrane region" description="Helical" evidence="5">
    <location>
        <begin position="6"/>
        <end position="25"/>
    </location>
</feature>
<keyword evidence="5" id="KW-0812">Transmembrane</keyword>